<organism evidence="3 4">
    <name type="scientific">Corynebacterium pollutisoli</name>
    <dbReference type="NCBI Taxonomy" id="1610489"/>
    <lineage>
        <taxon>Bacteria</taxon>
        <taxon>Bacillati</taxon>
        <taxon>Actinomycetota</taxon>
        <taxon>Actinomycetes</taxon>
        <taxon>Mycobacteriales</taxon>
        <taxon>Corynebacteriaceae</taxon>
        <taxon>Corynebacterium</taxon>
    </lineage>
</organism>
<accession>A0A1X7IUF0</accession>
<evidence type="ECO:0000256" key="2">
    <source>
        <dbReference type="SAM" id="Phobius"/>
    </source>
</evidence>
<dbReference type="Proteomes" id="UP000193309">
    <property type="component" value="Unassembled WGS sequence"/>
</dbReference>
<dbReference type="RefSeq" id="WP_240309133.1">
    <property type="nucleotide sequence ID" value="NZ_FXAR01000002.1"/>
</dbReference>
<feature type="transmembrane region" description="Helical" evidence="2">
    <location>
        <begin position="148"/>
        <end position="174"/>
    </location>
</feature>
<dbReference type="EMBL" id="FXAR01000002">
    <property type="protein sequence ID" value="SMG18741.1"/>
    <property type="molecule type" value="Genomic_DNA"/>
</dbReference>
<feature type="compositionally biased region" description="Basic and acidic residues" evidence="1">
    <location>
        <begin position="1"/>
        <end position="14"/>
    </location>
</feature>
<keyword evidence="4" id="KW-1185">Reference proteome</keyword>
<keyword evidence="2" id="KW-0472">Membrane</keyword>
<sequence>MNHPENDTPREDPGRPNWRNFLDHPENDLTQDADFANRQPPSPRSAEELASSTDPVIQAERNRRSTRQALAWLFGTIALTAGGGFLLALVTRLMGGPLCDAGEAAWLCTRSAQIWWPIVTSIFAMGGVIGCAVIMVRKLNNYTRWRPWMGIFWVLIPFAMMWMLQTWQILIIALNN</sequence>
<feature type="region of interest" description="Disordered" evidence="1">
    <location>
        <begin position="1"/>
        <end position="56"/>
    </location>
</feature>
<feature type="transmembrane region" description="Helical" evidence="2">
    <location>
        <begin position="114"/>
        <end position="136"/>
    </location>
</feature>
<keyword evidence="2" id="KW-0812">Transmembrane</keyword>
<gene>
    <name evidence="3" type="ORF">SAMN06295981_0989</name>
</gene>
<name>A0A1X7IUF0_9CORY</name>
<reference evidence="4" key="1">
    <citation type="submission" date="2017-04" db="EMBL/GenBank/DDBJ databases">
        <authorList>
            <person name="Varghese N."/>
            <person name="Submissions S."/>
        </authorList>
    </citation>
    <scope>NUCLEOTIDE SEQUENCE [LARGE SCALE GENOMIC DNA]</scope>
    <source>
        <strain evidence="4">VDS</strain>
    </source>
</reference>
<evidence type="ECO:0000313" key="4">
    <source>
        <dbReference type="Proteomes" id="UP000193309"/>
    </source>
</evidence>
<dbReference type="STRING" id="1610489.SAMN06295981_0989"/>
<proteinExistence type="predicted"/>
<dbReference type="AlphaFoldDB" id="A0A1X7IUF0"/>
<evidence type="ECO:0000313" key="3">
    <source>
        <dbReference type="EMBL" id="SMG18741.1"/>
    </source>
</evidence>
<evidence type="ECO:0000256" key="1">
    <source>
        <dbReference type="SAM" id="MobiDB-lite"/>
    </source>
</evidence>
<protein>
    <submittedName>
        <fullName evidence="3">Uncharacterized protein</fullName>
    </submittedName>
</protein>
<feature type="transmembrane region" description="Helical" evidence="2">
    <location>
        <begin position="70"/>
        <end position="94"/>
    </location>
</feature>
<keyword evidence="2" id="KW-1133">Transmembrane helix</keyword>